<keyword evidence="2" id="KW-0808">Transferase</keyword>
<dbReference type="AlphaFoldDB" id="A0A1F5FPN5"/>
<dbReference type="GO" id="GO:0003677">
    <property type="term" value="F:DNA binding"/>
    <property type="evidence" value="ECO:0007669"/>
    <property type="project" value="InterPro"/>
</dbReference>
<evidence type="ECO:0000256" key="6">
    <source>
        <dbReference type="ARBA" id="ARBA00034754"/>
    </source>
</evidence>
<evidence type="ECO:0000256" key="7">
    <source>
        <dbReference type="ARBA" id="ARBA00049244"/>
    </source>
</evidence>
<organism evidence="9 10">
    <name type="scientific">Candidatus Collierbacteria bacterium RIFOXYD1_FULL_40_9</name>
    <dbReference type="NCBI Taxonomy" id="1817731"/>
    <lineage>
        <taxon>Bacteria</taxon>
        <taxon>Candidatus Collieribacteriota</taxon>
    </lineage>
</organism>
<gene>
    <name evidence="9" type="ORF">A2572_04255</name>
</gene>
<dbReference type="GO" id="GO:0009360">
    <property type="term" value="C:DNA polymerase III complex"/>
    <property type="evidence" value="ECO:0007669"/>
    <property type="project" value="TreeGrafter"/>
</dbReference>
<dbReference type="EMBL" id="MFAQ01000041">
    <property type="protein sequence ID" value="OGD81569.1"/>
    <property type="molecule type" value="Genomic_DNA"/>
</dbReference>
<dbReference type="InterPro" id="IPR008921">
    <property type="entry name" value="DNA_pol3_clamp-load_cplx_C"/>
</dbReference>
<dbReference type="Gene3D" id="1.20.272.10">
    <property type="match status" value="1"/>
</dbReference>
<accession>A0A1F5FPN5</accession>
<dbReference type="InterPro" id="IPR048466">
    <property type="entry name" value="DNA_pol3_delta-like_C"/>
</dbReference>
<dbReference type="Pfam" id="PF21694">
    <property type="entry name" value="DNA_pol3_delta_C"/>
    <property type="match status" value="1"/>
</dbReference>
<dbReference type="Proteomes" id="UP000179237">
    <property type="component" value="Unassembled WGS sequence"/>
</dbReference>
<dbReference type="GO" id="GO:0003887">
    <property type="term" value="F:DNA-directed DNA polymerase activity"/>
    <property type="evidence" value="ECO:0007669"/>
    <property type="project" value="UniProtKB-KW"/>
</dbReference>
<comment type="caution">
    <text evidence="9">The sequence shown here is derived from an EMBL/GenBank/DDBJ whole genome shotgun (WGS) entry which is preliminary data.</text>
</comment>
<evidence type="ECO:0000313" key="10">
    <source>
        <dbReference type="Proteomes" id="UP000179237"/>
    </source>
</evidence>
<comment type="catalytic activity">
    <reaction evidence="7">
        <text>DNA(n) + a 2'-deoxyribonucleoside 5'-triphosphate = DNA(n+1) + diphosphate</text>
        <dbReference type="Rhea" id="RHEA:22508"/>
        <dbReference type="Rhea" id="RHEA-COMP:17339"/>
        <dbReference type="Rhea" id="RHEA-COMP:17340"/>
        <dbReference type="ChEBI" id="CHEBI:33019"/>
        <dbReference type="ChEBI" id="CHEBI:61560"/>
        <dbReference type="ChEBI" id="CHEBI:173112"/>
        <dbReference type="EC" id="2.7.7.7"/>
    </reaction>
</comment>
<keyword evidence="3" id="KW-0548">Nucleotidyltransferase</keyword>
<evidence type="ECO:0000256" key="4">
    <source>
        <dbReference type="ARBA" id="ARBA00022705"/>
    </source>
</evidence>
<proteinExistence type="inferred from homology"/>
<comment type="similarity">
    <text evidence="6">Belongs to the DNA polymerase HolA subunit family.</text>
</comment>
<keyword evidence="5" id="KW-0239">DNA-directed DNA polymerase</keyword>
<evidence type="ECO:0000256" key="5">
    <source>
        <dbReference type="ARBA" id="ARBA00022932"/>
    </source>
</evidence>
<evidence type="ECO:0000256" key="1">
    <source>
        <dbReference type="ARBA" id="ARBA00012417"/>
    </source>
</evidence>
<evidence type="ECO:0000256" key="3">
    <source>
        <dbReference type="ARBA" id="ARBA00022695"/>
    </source>
</evidence>
<name>A0A1F5FPN5_9BACT</name>
<dbReference type="GO" id="GO:0006261">
    <property type="term" value="P:DNA-templated DNA replication"/>
    <property type="evidence" value="ECO:0007669"/>
    <property type="project" value="TreeGrafter"/>
</dbReference>
<reference evidence="9 10" key="1">
    <citation type="journal article" date="2016" name="Nat. Commun.">
        <title>Thousands of microbial genomes shed light on interconnected biogeochemical processes in an aquifer system.</title>
        <authorList>
            <person name="Anantharaman K."/>
            <person name="Brown C.T."/>
            <person name="Hug L.A."/>
            <person name="Sharon I."/>
            <person name="Castelle C.J."/>
            <person name="Probst A.J."/>
            <person name="Thomas B.C."/>
            <person name="Singh A."/>
            <person name="Wilkins M.J."/>
            <person name="Karaoz U."/>
            <person name="Brodie E.L."/>
            <person name="Williams K.H."/>
            <person name="Hubbard S.S."/>
            <person name="Banfield J.F."/>
        </authorList>
    </citation>
    <scope>NUCLEOTIDE SEQUENCE [LARGE SCALE GENOMIC DNA]</scope>
</reference>
<dbReference type="InterPro" id="IPR005790">
    <property type="entry name" value="DNA_polIII_delta"/>
</dbReference>
<keyword evidence="4" id="KW-0235">DNA replication</keyword>
<dbReference type="SUPFAM" id="SSF48019">
    <property type="entry name" value="post-AAA+ oligomerization domain-like"/>
    <property type="match status" value="1"/>
</dbReference>
<sequence length="227" mass="25976">MYILHGENNLASSKRLVEISDQQRNLGNKVINLDANNLKIETLRQELEPADLFGNTNFVCLSGLLSGSKKKSQEKIIQFLKTENYQSLLLYETKAIHPSTLKQFKGAVIESFKIEVDIFRFLDKLNPNQKENLLLSFNDLLSKKIEPEFIFAMLVRQIRQLIIAKTNPSQLKAPPFAINKLRQQAGNFSLDNLLDQHASLYQIDLAIKTGRTQLDLKTLLTNFFLQL</sequence>
<dbReference type="PANTHER" id="PTHR34388">
    <property type="entry name" value="DNA POLYMERASE III SUBUNIT DELTA"/>
    <property type="match status" value="1"/>
</dbReference>
<evidence type="ECO:0000256" key="2">
    <source>
        <dbReference type="ARBA" id="ARBA00022679"/>
    </source>
</evidence>
<dbReference type="EC" id="2.7.7.7" evidence="1"/>
<feature type="domain" description="DNA polymerase III delta subunit-like C-terminal" evidence="8">
    <location>
        <begin position="116"/>
        <end position="215"/>
    </location>
</feature>
<evidence type="ECO:0000259" key="8">
    <source>
        <dbReference type="Pfam" id="PF21694"/>
    </source>
</evidence>
<evidence type="ECO:0000313" key="9">
    <source>
        <dbReference type="EMBL" id="OGD81569.1"/>
    </source>
</evidence>
<protein>
    <recommendedName>
        <fullName evidence="1">DNA-directed DNA polymerase</fullName>
        <ecNumber evidence="1">2.7.7.7</ecNumber>
    </recommendedName>
</protein>
<dbReference type="PANTHER" id="PTHR34388:SF1">
    <property type="entry name" value="DNA POLYMERASE III SUBUNIT DELTA"/>
    <property type="match status" value="1"/>
</dbReference>